<dbReference type="PANTHER" id="PTHR32494:SF19">
    <property type="entry name" value="ALLANTOATE DEIMINASE-RELATED"/>
    <property type="match status" value="1"/>
</dbReference>
<keyword evidence="4 7" id="KW-0479">Metal-binding</keyword>
<evidence type="ECO:0000256" key="5">
    <source>
        <dbReference type="ARBA" id="ARBA00022801"/>
    </source>
</evidence>
<keyword evidence="10" id="KW-1185">Reference proteome</keyword>
<evidence type="ECO:0000256" key="4">
    <source>
        <dbReference type="ARBA" id="ARBA00022723"/>
    </source>
</evidence>
<gene>
    <name evidence="9" type="primary">amaB</name>
    <name evidence="9" type="ORF">GCM10007392_11370</name>
</gene>
<dbReference type="Pfam" id="PF01546">
    <property type="entry name" value="Peptidase_M20"/>
    <property type="match status" value="1"/>
</dbReference>
<comment type="similarity">
    <text evidence="2">Belongs to the peptidase M20 family.</text>
</comment>
<evidence type="ECO:0000256" key="3">
    <source>
        <dbReference type="ARBA" id="ARBA00011738"/>
    </source>
</evidence>
<feature type="binding site" evidence="7">
    <location>
        <position position="79"/>
    </location>
    <ligand>
        <name>Zn(2+)</name>
        <dbReference type="ChEBI" id="CHEBI:29105"/>
        <label>1</label>
    </ligand>
</feature>
<name>A0A918K3X6_9GAMM</name>
<dbReference type="PANTHER" id="PTHR32494">
    <property type="entry name" value="ALLANTOATE DEIMINASE-RELATED"/>
    <property type="match status" value="1"/>
</dbReference>
<dbReference type="NCBIfam" id="TIGR01879">
    <property type="entry name" value="hydantase"/>
    <property type="match status" value="1"/>
</dbReference>
<dbReference type="GO" id="GO:0016813">
    <property type="term" value="F:hydrolase activity, acting on carbon-nitrogen (but not peptide) bonds, in linear amidines"/>
    <property type="evidence" value="ECO:0007669"/>
    <property type="project" value="InterPro"/>
</dbReference>
<dbReference type="Gene3D" id="3.40.630.10">
    <property type="entry name" value="Zn peptidases"/>
    <property type="match status" value="1"/>
</dbReference>
<dbReference type="PIRSF" id="PIRSF001235">
    <property type="entry name" value="Amidase_carbamoylase"/>
    <property type="match status" value="1"/>
</dbReference>
<dbReference type="Proteomes" id="UP000626148">
    <property type="component" value="Unassembled WGS sequence"/>
</dbReference>
<comment type="cofactor">
    <cofactor evidence="1">
        <name>Mn(2+)</name>
        <dbReference type="ChEBI" id="CHEBI:29035"/>
    </cofactor>
</comment>
<evidence type="ECO:0000256" key="2">
    <source>
        <dbReference type="ARBA" id="ARBA00006153"/>
    </source>
</evidence>
<evidence type="ECO:0000313" key="9">
    <source>
        <dbReference type="EMBL" id="GGX46056.1"/>
    </source>
</evidence>
<dbReference type="InterPro" id="IPR010158">
    <property type="entry name" value="Amidase_Cbmase"/>
</dbReference>
<comment type="subunit">
    <text evidence="3">Homodimer.</text>
</comment>
<dbReference type="SUPFAM" id="SSF55031">
    <property type="entry name" value="Bacterial exopeptidase dimerisation domain"/>
    <property type="match status" value="1"/>
</dbReference>
<organism evidence="9 10">
    <name type="scientific">Saccharospirillum salsuginis</name>
    <dbReference type="NCBI Taxonomy" id="418750"/>
    <lineage>
        <taxon>Bacteria</taxon>
        <taxon>Pseudomonadati</taxon>
        <taxon>Pseudomonadota</taxon>
        <taxon>Gammaproteobacteria</taxon>
        <taxon>Oceanospirillales</taxon>
        <taxon>Saccharospirillaceae</taxon>
        <taxon>Saccharospirillum</taxon>
    </lineage>
</organism>
<keyword evidence="6" id="KW-0464">Manganese</keyword>
<keyword evidence="7" id="KW-0862">Zinc</keyword>
<dbReference type="InterPro" id="IPR002933">
    <property type="entry name" value="Peptidase_M20"/>
</dbReference>
<protein>
    <submittedName>
        <fullName evidence="9">Zn-dependent hydrolase</fullName>
    </submittedName>
</protein>
<dbReference type="SUPFAM" id="SSF53187">
    <property type="entry name" value="Zn-dependent exopeptidases"/>
    <property type="match status" value="1"/>
</dbReference>
<dbReference type="InterPro" id="IPR011650">
    <property type="entry name" value="Peptidase_M20_dimer"/>
</dbReference>
<dbReference type="InterPro" id="IPR036264">
    <property type="entry name" value="Bact_exopeptidase_dim_dom"/>
</dbReference>
<feature type="binding site" evidence="7">
    <location>
        <position position="87"/>
    </location>
    <ligand>
        <name>Zn(2+)</name>
        <dbReference type="ChEBI" id="CHEBI:29105"/>
        <label>2</label>
    </ligand>
</feature>
<feature type="domain" description="Peptidase M20 dimerisation" evidence="8">
    <location>
        <begin position="206"/>
        <end position="301"/>
    </location>
</feature>
<reference evidence="9" key="1">
    <citation type="journal article" date="2014" name="Int. J. Syst. Evol. Microbiol.">
        <title>Complete genome sequence of Corynebacterium casei LMG S-19264T (=DSM 44701T), isolated from a smear-ripened cheese.</title>
        <authorList>
            <consortium name="US DOE Joint Genome Institute (JGI-PGF)"/>
            <person name="Walter F."/>
            <person name="Albersmeier A."/>
            <person name="Kalinowski J."/>
            <person name="Ruckert C."/>
        </authorList>
    </citation>
    <scope>NUCLEOTIDE SEQUENCE</scope>
    <source>
        <strain evidence="9">KCTC 22169</strain>
    </source>
</reference>
<comment type="caution">
    <text evidence="9">The sequence shown here is derived from an EMBL/GenBank/DDBJ whole genome shotgun (WGS) entry which is preliminary data.</text>
</comment>
<evidence type="ECO:0000256" key="6">
    <source>
        <dbReference type="ARBA" id="ARBA00023211"/>
    </source>
</evidence>
<feature type="binding site" evidence="7">
    <location>
        <position position="87"/>
    </location>
    <ligand>
        <name>Zn(2+)</name>
        <dbReference type="ChEBI" id="CHEBI:29105"/>
        <label>1</label>
    </ligand>
</feature>
<reference evidence="9" key="2">
    <citation type="submission" date="2020-09" db="EMBL/GenBank/DDBJ databases">
        <authorList>
            <person name="Sun Q."/>
            <person name="Kim S."/>
        </authorList>
    </citation>
    <scope>NUCLEOTIDE SEQUENCE</scope>
    <source>
        <strain evidence="9">KCTC 22169</strain>
    </source>
</reference>
<dbReference type="Pfam" id="PF07687">
    <property type="entry name" value="M20_dimer"/>
    <property type="match status" value="1"/>
</dbReference>
<dbReference type="AlphaFoldDB" id="A0A918K3X6"/>
<dbReference type="GO" id="GO:0046872">
    <property type="term" value="F:metal ion binding"/>
    <property type="evidence" value="ECO:0007669"/>
    <property type="project" value="UniProtKB-KW"/>
</dbReference>
<dbReference type="Gene3D" id="3.30.70.360">
    <property type="match status" value="1"/>
</dbReference>
<sequence length="405" mass="43864">MTHWGEDALEWCRTLADRVERAEAGSTGYLSATHHGLHELLIDGLDDAGLSHWRDAAGNLWGRLESDRAEAPVVLLGAHLDTDLDSDPFLGVVMPLLVLRSLKQDAVQLPFHLDLVAFANDDGHRFGVPHLGSMAVAGGWDAGWAKLQDRDDTSLAEAWSRFGLDATRAHRASLQGSPIMAYLETGIEQGPVLETEELPVGIVTALAGTRRFTIEFNGTAGHAGTVPMHLRQDALAAAAEFILIVERVAREHGVNATVGRIESHPGDAEVIAGQARISLDLRSEQDASRDAALSTIWETARLACQEREIEMEWVETRATPAVTCADWLQLELAHAIEDAGLRPRYLVSGTGQDAAAMARLCPVAMLFVRCQGGDSHQGDKAVSVDDADVAGQVLKDWVLRLARPR</sequence>
<dbReference type="EMBL" id="BMXR01000002">
    <property type="protein sequence ID" value="GGX46056.1"/>
    <property type="molecule type" value="Genomic_DNA"/>
</dbReference>
<dbReference type="RefSeq" id="WP_189607516.1">
    <property type="nucleotide sequence ID" value="NZ_BMXR01000002.1"/>
</dbReference>
<evidence type="ECO:0000313" key="10">
    <source>
        <dbReference type="Proteomes" id="UP000626148"/>
    </source>
</evidence>
<proteinExistence type="inferred from homology"/>
<accession>A0A918K3X6</accession>
<feature type="binding site" evidence="7">
    <location>
        <position position="376"/>
    </location>
    <ligand>
        <name>Zn(2+)</name>
        <dbReference type="ChEBI" id="CHEBI:29105"/>
        <label>2</label>
    </ligand>
</feature>
<evidence type="ECO:0000256" key="7">
    <source>
        <dbReference type="PIRSR" id="PIRSR001235-1"/>
    </source>
</evidence>
<evidence type="ECO:0000259" key="8">
    <source>
        <dbReference type="Pfam" id="PF07687"/>
    </source>
</evidence>
<comment type="cofactor">
    <cofactor evidence="7">
        <name>Zn(2+)</name>
        <dbReference type="ChEBI" id="CHEBI:29105"/>
    </cofactor>
    <text evidence="7">Binds 2 Zn(2+) ions per subunit.</text>
</comment>
<evidence type="ECO:0000256" key="1">
    <source>
        <dbReference type="ARBA" id="ARBA00001936"/>
    </source>
</evidence>
<keyword evidence="5 9" id="KW-0378">Hydrolase</keyword>